<dbReference type="Proteomes" id="UP000032135">
    <property type="component" value="Segment"/>
</dbReference>
<feature type="compositionally biased region" description="Low complexity" evidence="1">
    <location>
        <begin position="656"/>
        <end position="665"/>
    </location>
</feature>
<proteinExistence type="predicted"/>
<dbReference type="EMBL" id="KP211958">
    <property type="protein sequence ID" value="AJK27447.1"/>
    <property type="molecule type" value="Genomic_DNA"/>
</dbReference>
<feature type="region of interest" description="Disordered" evidence="1">
    <location>
        <begin position="1265"/>
        <end position="1289"/>
    </location>
</feature>
<keyword evidence="2" id="KW-0472">Membrane</keyword>
<sequence length="1289" mass="138038">MSAIRSFVTVKPFKSTTAVGTNMNGLRKSVNRLGMTTEGIGKSIEQMSIITQFQKDYLMDEVKEENKYNAEQDKKKKLIASRLKIQKKREKQRVKRDMSEDIAEKVNEGKEITKQEENKKRELGPFMKIMNSIGGFFSSIFGAFVLFGGLSWMQKNGEAIKTVFKIVASLVKFAYKITRMGVGFIGDGLTRMFGDYSDLNEGKINRTFRFFKGALQLLTGLAVLRSAQYIIMPWKLFSDVGKLTNIFSEAKQVEQGTQQAQARVKDGYYDKKTNRFYTKQEYETMRKAARKQPGGIKAFNDRVRPTSKISGAKMGASRRIGNAFKGIKGRIPGGGATMLAGATSAVGGLARAFGGDRPGEAAGTAVGAGVGKAVGGIAGAAAGAAFLPFLGPFGPMIGAAIGDFLGDFIGSKIGPIIQPIFEPIARTFNMMKEVFLAPLMPLIEPMKELIGTFFKALGNIVGTIMKAITPIMKFVGLVLGGAIKTIFKVLSFTFNLIKNIVAFTLNPIGFAWDVIRRKDPGRDIELDQVANAKGADKKPDLEQFDKGGKFTKPERISGDVDKKKVIKPKIIRQRPNIEQPAQMAAGGVIQAAGGMDFMPPNIALMLKATDMVGISLQNAIVGGINMFGVFSPPVKRVLGPEMQQVSQAFGRGVGSSGAAASGVRALPTPQVDTMREERQKPRSSLGTTFAMIAKGRFSMIGILKDGIKKLEERKNRVGVVGSQETDASAEMRGGSGTTGGGGYGGGQTPVTPGNTSTAGGKWTPLLELIAAKEAVNGSYDSIYPSTTKQKYSGGKPLTEMTIQEADDWQGQTYRARGSSAAGRYQFMYIKNMAMRYANLSPDDMFNEENQDKMAIGLIEQKAGGGISWKMAKENPDEAMKRLAMEWASFPVPYDMQGAHRYVTAGQSYYAGDGMNAAGVGVSAVKELLAQMDGGGEFDENGRPKHPALLRRMAQSKVLDMVQGIKDRLREFADGGELAKLGDGTRLVSVGRGLCTTGVILTAEANRASIGKPHVATGNDRNNPRGLMAQAVGEHGYASIEGLGKKKLITSPYGNVNVNVMNFKEWTAAVKGKKIPSGALIFSTRHNDWNNDASSSGNDSAIAKNGGASLWSGHWQTEVGGVGAVYGTGTRGIVALTHPGGNKSGYTGKGGSASGLKPGSASTTDGSAGTGGGSTETATQVNQPVTTATIKDLMTKIANIFRKVKRKKEPKPQQTVTDAIDNYQQIENNNEKDQEAMREGAQIEEELKQGDMTPTVVPLATPVPINSGGSGGGGSPQQIIMPLTPGILRR</sequence>
<dbReference type="SUPFAM" id="SSF53955">
    <property type="entry name" value="Lysozyme-like"/>
    <property type="match status" value="1"/>
</dbReference>
<evidence type="ECO:0000313" key="4">
    <source>
        <dbReference type="Proteomes" id="UP000032135"/>
    </source>
</evidence>
<evidence type="ECO:0000256" key="2">
    <source>
        <dbReference type="SAM" id="Phobius"/>
    </source>
</evidence>
<feature type="compositionally biased region" description="Gly residues" evidence="1">
    <location>
        <begin position="733"/>
        <end position="747"/>
    </location>
</feature>
<feature type="region of interest" description="Disordered" evidence="1">
    <location>
        <begin position="1137"/>
        <end position="1179"/>
    </location>
</feature>
<evidence type="ECO:0000313" key="3">
    <source>
        <dbReference type="EMBL" id="AJK27447.1"/>
    </source>
</evidence>
<reference evidence="3 4" key="1">
    <citation type="submission" date="2014-11" db="EMBL/GenBank/DDBJ databases">
        <authorList>
            <person name="Fedida A."/>
            <person name="Lindell D."/>
        </authorList>
    </citation>
    <scope>NUCLEOTIDE SEQUENCE [LARGE SCALE GENOMIC DNA]</scope>
</reference>
<evidence type="ECO:0000256" key="1">
    <source>
        <dbReference type="SAM" id="MobiDB-lite"/>
    </source>
</evidence>
<protein>
    <recommendedName>
        <fullName evidence="5">Phage tail lysozyme domain-containing protein</fullName>
    </recommendedName>
</protein>
<dbReference type="KEGG" id="vg:26516565"/>
<dbReference type="Gene3D" id="1.10.530.10">
    <property type="match status" value="1"/>
</dbReference>
<feature type="region of interest" description="Disordered" evidence="1">
    <location>
        <begin position="718"/>
        <end position="748"/>
    </location>
</feature>
<keyword evidence="2" id="KW-0812">Transmembrane</keyword>
<keyword evidence="2" id="KW-1133">Transmembrane helix</keyword>
<evidence type="ECO:0008006" key="5">
    <source>
        <dbReference type="Google" id="ProtNLM"/>
    </source>
</evidence>
<accession>A0A0C5ADT4</accession>
<dbReference type="RefSeq" id="YP_009188095.1">
    <property type="nucleotide sequence ID" value="NC_028663.1"/>
</dbReference>
<organism evidence="3 4">
    <name type="scientific">Cyanophage P-TIM40</name>
    <dbReference type="NCBI Taxonomy" id="1589733"/>
    <lineage>
        <taxon>Viruses</taxon>
        <taxon>Duplodnaviria</taxon>
        <taxon>Heunggongvirae</taxon>
        <taxon>Uroviricota</taxon>
        <taxon>Caudoviricetes</taxon>
        <taxon>Pantevenvirales</taxon>
        <taxon>Kyanoviridae</taxon>
        <taxon>Libanvirus</taxon>
        <taxon>Libanvirus ptim40</taxon>
    </lineage>
</organism>
<dbReference type="InterPro" id="IPR023346">
    <property type="entry name" value="Lysozyme-like_dom_sf"/>
</dbReference>
<feature type="region of interest" description="Disordered" evidence="1">
    <location>
        <begin position="656"/>
        <end position="684"/>
    </location>
</feature>
<keyword evidence="4" id="KW-1185">Reference proteome</keyword>
<feature type="transmembrane region" description="Helical" evidence="2">
    <location>
        <begin position="129"/>
        <end position="153"/>
    </location>
</feature>
<name>A0A0C5ADT4_9CAUD</name>
<gene>
    <name evidence="3" type="ORF">PTIM40_20</name>
</gene>
<dbReference type="GeneID" id="26516565"/>